<evidence type="ECO:0000256" key="1">
    <source>
        <dbReference type="SAM" id="Phobius"/>
    </source>
</evidence>
<feature type="transmembrane region" description="Helical" evidence="1">
    <location>
        <begin position="78"/>
        <end position="98"/>
    </location>
</feature>
<dbReference type="EMBL" id="CP009552">
    <property type="protein sequence ID" value="AIY89445.1"/>
    <property type="molecule type" value="Genomic_DNA"/>
</dbReference>
<keyword evidence="1" id="KW-1133">Transmembrane helix</keyword>
<feature type="transmembrane region" description="Helical" evidence="1">
    <location>
        <begin position="197"/>
        <end position="217"/>
    </location>
</feature>
<keyword evidence="1" id="KW-0472">Membrane</keyword>
<organism evidence="2 3">
    <name type="scientific">Geoglobus acetivorans</name>
    <dbReference type="NCBI Taxonomy" id="565033"/>
    <lineage>
        <taxon>Archaea</taxon>
        <taxon>Methanobacteriati</taxon>
        <taxon>Methanobacteriota</taxon>
        <taxon>Archaeoglobi</taxon>
        <taxon>Archaeoglobales</taxon>
        <taxon>Archaeoglobaceae</taxon>
        <taxon>Geoglobus</taxon>
    </lineage>
</organism>
<dbReference type="GeneID" id="24796991"/>
<protein>
    <submittedName>
        <fullName evidence="2">Uncharacterized protein</fullName>
    </submittedName>
</protein>
<feature type="transmembrane region" description="Helical" evidence="1">
    <location>
        <begin position="12"/>
        <end position="33"/>
    </location>
</feature>
<feature type="transmembrane region" description="Helical" evidence="1">
    <location>
        <begin position="290"/>
        <end position="308"/>
    </location>
</feature>
<dbReference type="SUPFAM" id="SSF81442">
    <property type="entry name" value="Cytochrome c oxidase subunit I-like"/>
    <property type="match status" value="1"/>
</dbReference>
<feature type="transmembrane region" description="Helical" evidence="1">
    <location>
        <begin position="104"/>
        <end position="122"/>
    </location>
</feature>
<proteinExistence type="predicted"/>
<keyword evidence="1" id="KW-0812">Transmembrane</keyword>
<gene>
    <name evidence="2" type="ORF">GACE_0387</name>
</gene>
<name>A0A0A7GBL3_GEOAI</name>
<feature type="transmembrane region" description="Helical" evidence="1">
    <location>
        <begin position="223"/>
        <end position="247"/>
    </location>
</feature>
<feature type="transmembrane region" description="Helical" evidence="1">
    <location>
        <begin position="259"/>
        <end position="284"/>
    </location>
</feature>
<evidence type="ECO:0000313" key="3">
    <source>
        <dbReference type="Proteomes" id="UP000030624"/>
    </source>
</evidence>
<dbReference type="HOGENOM" id="CLU_034656_1_0_2"/>
<dbReference type="eggNOG" id="arCOG06270">
    <property type="taxonomic scope" value="Archaea"/>
</dbReference>
<feature type="transmembrane region" description="Helical" evidence="1">
    <location>
        <begin position="162"/>
        <end position="185"/>
    </location>
</feature>
<feature type="transmembrane region" description="Helical" evidence="1">
    <location>
        <begin position="45"/>
        <end position="66"/>
    </location>
</feature>
<dbReference type="InterPro" id="IPR036927">
    <property type="entry name" value="Cyt_c_oxase-like_su1_sf"/>
</dbReference>
<dbReference type="Proteomes" id="UP000030624">
    <property type="component" value="Chromosome"/>
</dbReference>
<dbReference type="RefSeq" id="WP_048090705.1">
    <property type="nucleotide sequence ID" value="NZ_CP009552.1"/>
</dbReference>
<accession>A0A0A7GBL3</accession>
<feature type="transmembrane region" description="Helical" evidence="1">
    <location>
        <begin position="134"/>
        <end position="156"/>
    </location>
</feature>
<dbReference type="STRING" id="565033.GACE_0387"/>
<sequence>MGKVFWENLPLRFIYTGLMYLLVSSLAGILGLMEFPVRPLHSHMMLAGFVSLTIIGSMYQLVPTVTGTELKLKNLAELSYYLVNAGSLLLIASFLSSVPFSVSGIFYLAGAISFAVVIVVTLRYMRLRSPAVPFFVTSVAFYLAGILYATLAFSGITSFSIWAHSYIMMAGWVGITTFGGLYELFPMLSLRKLRSTGLAYATLPMLIFSVLVTSYGYHISEKFYVSLGKAVFSLAFTVLVINLLLTLSRKSETPAPLDISVKFFIPALFFGLAGVFADLFGIGWYSVSHLYLVGWVTLTVIGAEYHIIPMISWMDKYSAKLGLEQVPMIADLFNERLANLLLLLSVVGVLLIVWDAGRIFGGMVLFAVFLLFTTDMVMVQRR</sequence>
<feature type="transmembrane region" description="Helical" evidence="1">
    <location>
        <begin position="337"/>
        <end position="354"/>
    </location>
</feature>
<dbReference type="AlphaFoldDB" id="A0A0A7GBL3"/>
<evidence type="ECO:0000313" key="2">
    <source>
        <dbReference type="EMBL" id="AIY89445.1"/>
    </source>
</evidence>
<dbReference type="Gene3D" id="1.20.210.10">
    <property type="entry name" value="Cytochrome c oxidase-like, subunit I domain"/>
    <property type="match status" value="1"/>
</dbReference>
<reference evidence="2 3" key="1">
    <citation type="journal article" date="2015" name="Appl. Environ. Microbiol.">
        <title>The Geoglobus acetivorans genome: Fe(III) reduction, acetate utilization, autotrophic growth, and degradation of aromatic compounds in a hyperthermophilic archaeon.</title>
        <authorList>
            <person name="Mardanov A.V."/>
            <person name="Slododkina G.B."/>
            <person name="Slobodkin A.I."/>
            <person name="Beletsky A.V."/>
            <person name="Gavrilov S.N."/>
            <person name="Kublanov I.V."/>
            <person name="Bonch-Osmolovskaya E.A."/>
            <person name="Skryabin K.G."/>
            <person name="Ravin N.V."/>
        </authorList>
    </citation>
    <scope>NUCLEOTIDE SEQUENCE [LARGE SCALE GENOMIC DNA]</scope>
    <source>
        <strain evidence="2 3">SBH6</strain>
    </source>
</reference>
<dbReference type="KEGG" id="gac:GACE_0387"/>
<feature type="transmembrane region" description="Helical" evidence="1">
    <location>
        <begin position="360"/>
        <end position="379"/>
    </location>
</feature>